<comment type="caution">
    <text evidence="1">The sequence shown here is derived from an EMBL/GenBank/DDBJ whole genome shotgun (WGS) entry which is preliminary data.</text>
</comment>
<evidence type="ECO:0000313" key="2">
    <source>
        <dbReference type="Proteomes" id="UP001501476"/>
    </source>
</evidence>
<accession>A0ABP3CRX2</accession>
<organism evidence="1 2">
    <name type="scientific">Methylophaga marina</name>
    <dbReference type="NCBI Taxonomy" id="45495"/>
    <lineage>
        <taxon>Bacteria</taxon>
        <taxon>Pseudomonadati</taxon>
        <taxon>Pseudomonadota</taxon>
        <taxon>Gammaproteobacteria</taxon>
        <taxon>Thiotrichales</taxon>
        <taxon>Piscirickettsiaceae</taxon>
        <taxon>Methylophaga</taxon>
    </lineage>
</organism>
<proteinExistence type="predicted"/>
<name>A0ABP3CRX2_9GAMM</name>
<dbReference type="Proteomes" id="UP001501476">
    <property type="component" value="Unassembled WGS sequence"/>
</dbReference>
<keyword evidence="2" id="KW-1185">Reference proteome</keyword>
<gene>
    <name evidence="1" type="ORF">GCM10008964_01840</name>
</gene>
<reference evidence="2" key="1">
    <citation type="journal article" date="2019" name="Int. J. Syst. Evol. Microbiol.">
        <title>The Global Catalogue of Microorganisms (GCM) 10K type strain sequencing project: providing services to taxonomists for standard genome sequencing and annotation.</title>
        <authorList>
            <consortium name="The Broad Institute Genomics Platform"/>
            <consortium name="The Broad Institute Genome Sequencing Center for Infectious Disease"/>
            <person name="Wu L."/>
            <person name="Ma J."/>
        </authorList>
    </citation>
    <scope>NUCLEOTIDE SEQUENCE [LARGE SCALE GENOMIC DNA]</scope>
    <source>
        <strain evidence="2">JCM 6886</strain>
    </source>
</reference>
<protein>
    <submittedName>
        <fullName evidence="1">Uncharacterized protein</fullName>
    </submittedName>
</protein>
<dbReference type="RefSeq" id="WP_343749482.1">
    <property type="nucleotide sequence ID" value="NZ_BAAADG010000001.1"/>
</dbReference>
<evidence type="ECO:0000313" key="1">
    <source>
        <dbReference type="EMBL" id="GAA0213965.1"/>
    </source>
</evidence>
<sequence length="50" mass="5478">MFINNWFNLDFLSRVLPAIIPGIGYGNHQYGVDVIMLGGASLSLTIGIRL</sequence>
<dbReference type="EMBL" id="BAAADG010000001">
    <property type="protein sequence ID" value="GAA0213965.1"/>
    <property type="molecule type" value="Genomic_DNA"/>
</dbReference>